<keyword evidence="2" id="KW-1185">Reference proteome</keyword>
<name>A0ABS4QR46_9NOCA</name>
<dbReference type="Proteomes" id="UP001519325">
    <property type="component" value="Unassembled WGS sequence"/>
</dbReference>
<protein>
    <submittedName>
        <fullName evidence="1">Uncharacterized protein</fullName>
    </submittedName>
</protein>
<accession>A0ABS4QR46</accession>
<proteinExistence type="predicted"/>
<sequence length="34" mass="3807">MKWVTFESAVLSVYSIVAVFAFPPQLPSPYCLSK</sequence>
<reference evidence="1 2" key="1">
    <citation type="submission" date="2021-03" db="EMBL/GenBank/DDBJ databases">
        <title>Sequencing the genomes of 1000 actinobacteria strains.</title>
        <authorList>
            <person name="Klenk H.-P."/>
        </authorList>
    </citation>
    <scope>NUCLEOTIDE SEQUENCE [LARGE SCALE GENOMIC DNA]</scope>
    <source>
        <strain evidence="1 2">DSM 45516</strain>
    </source>
</reference>
<dbReference type="EMBL" id="JAGGMR010000001">
    <property type="protein sequence ID" value="MBP2193640.1"/>
    <property type="molecule type" value="Genomic_DNA"/>
</dbReference>
<gene>
    <name evidence="1" type="ORF">BJ987_006541</name>
</gene>
<organism evidence="1 2">
    <name type="scientific">Nocardia goodfellowii</name>
    <dbReference type="NCBI Taxonomy" id="882446"/>
    <lineage>
        <taxon>Bacteria</taxon>
        <taxon>Bacillati</taxon>
        <taxon>Actinomycetota</taxon>
        <taxon>Actinomycetes</taxon>
        <taxon>Mycobacteriales</taxon>
        <taxon>Nocardiaceae</taxon>
        <taxon>Nocardia</taxon>
    </lineage>
</organism>
<evidence type="ECO:0000313" key="1">
    <source>
        <dbReference type="EMBL" id="MBP2193640.1"/>
    </source>
</evidence>
<comment type="caution">
    <text evidence="1">The sequence shown here is derived from an EMBL/GenBank/DDBJ whole genome shotgun (WGS) entry which is preliminary data.</text>
</comment>
<evidence type="ECO:0000313" key="2">
    <source>
        <dbReference type="Proteomes" id="UP001519325"/>
    </source>
</evidence>